<proteinExistence type="predicted"/>
<reference evidence="1 2" key="1">
    <citation type="submission" date="2020-07" db="EMBL/GenBank/DDBJ databases">
        <title>Sequencing the genomes of 1000 actinobacteria strains.</title>
        <authorList>
            <person name="Klenk H.-P."/>
        </authorList>
    </citation>
    <scope>NUCLEOTIDE SEQUENCE [LARGE SCALE GENOMIC DNA]</scope>
    <source>
        <strain evidence="1 2">DSM 22185</strain>
    </source>
</reference>
<comment type="caution">
    <text evidence="1">The sequence shown here is derived from an EMBL/GenBank/DDBJ whole genome shotgun (WGS) entry which is preliminary data.</text>
</comment>
<evidence type="ECO:0000313" key="1">
    <source>
        <dbReference type="EMBL" id="NYD53883.1"/>
    </source>
</evidence>
<protein>
    <submittedName>
        <fullName evidence="1">Uncharacterized protein</fullName>
    </submittedName>
</protein>
<gene>
    <name evidence="1" type="ORF">BKA02_000938</name>
</gene>
<keyword evidence="2" id="KW-1185">Reference proteome</keyword>
<evidence type="ECO:0000313" key="2">
    <source>
        <dbReference type="Proteomes" id="UP000552045"/>
    </source>
</evidence>
<dbReference type="RefSeq" id="WP_179431777.1">
    <property type="nucleotide sequence ID" value="NZ_BAABLC010000001.1"/>
</dbReference>
<sequence length="275" mass="29862">MNPEVELNELPDEWEPGQDLVIRVSAELAPEFWDECGIPVDESVVLVGDVTCLVAREKWRGESPFAHDGQTWSAEVEIKVDGDAVAVEALLDVAVVGPGRTGHPDPARGVHHAARLWSLPATIKIPFERLGEAFPTSAVSFAETGRRRVPWQVDVAHDAEPAWGLSSAMRLYVNIDLAAAETILDGSAPRWIYQAIQADIYSAALFQLAAVRDGYSPTFVAECAETDVTSFAAFCSHVASVLGFDLELALRIASEDAMNLIDRAREASSFMTEVA</sequence>
<organism evidence="1 2">
    <name type="scientific">Microbacterium pseudoresistens</name>
    <dbReference type="NCBI Taxonomy" id="640634"/>
    <lineage>
        <taxon>Bacteria</taxon>
        <taxon>Bacillati</taxon>
        <taxon>Actinomycetota</taxon>
        <taxon>Actinomycetes</taxon>
        <taxon>Micrococcales</taxon>
        <taxon>Microbacteriaceae</taxon>
        <taxon>Microbacterium</taxon>
    </lineage>
</organism>
<dbReference type="EMBL" id="JACCBH010000001">
    <property type="protein sequence ID" value="NYD53883.1"/>
    <property type="molecule type" value="Genomic_DNA"/>
</dbReference>
<dbReference type="Proteomes" id="UP000552045">
    <property type="component" value="Unassembled WGS sequence"/>
</dbReference>
<accession>A0A7Y9ETZ5</accession>
<name>A0A7Y9ETZ5_9MICO</name>
<dbReference type="AlphaFoldDB" id="A0A7Y9ETZ5"/>